<comment type="caution">
    <text evidence="3">The sequence shown here is derived from an EMBL/GenBank/DDBJ whole genome shotgun (WGS) entry which is preliminary data.</text>
</comment>
<keyword evidence="2" id="KW-0472">Membrane</keyword>
<evidence type="ECO:0000313" key="3">
    <source>
        <dbReference type="EMBL" id="KAA8493979.1"/>
    </source>
</evidence>
<feature type="region of interest" description="Disordered" evidence="1">
    <location>
        <begin position="637"/>
        <end position="724"/>
    </location>
</feature>
<feature type="region of interest" description="Disordered" evidence="1">
    <location>
        <begin position="768"/>
        <end position="806"/>
    </location>
</feature>
<evidence type="ECO:0000256" key="2">
    <source>
        <dbReference type="SAM" id="Phobius"/>
    </source>
</evidence>
<feature type="compositionally biased region" description="Acidic residues" evidence="1">
    <location>
        <begin position="658"/>
        <end position="675"/>
    </location>
</feature>
<proteinExistence type="predicted"/>
<reference evidence="4" key="1">
    <citation type="journal article" date="2019" name="Nat. Commun.">
        <title>Expansion of phycobilisome linker gene families in mesophilic red algae.</title>
        <authorList>
            <person name="Lee J."/>
            <person name="Kim D."/>
            <person name="Bhattacharya D."/>
            <person name="Yoon H.S."/>
        </authorList>
    </citation>
    <scope>NUCLEOTIDE SEQUENCE [LARGE SCALE GENOMIC DNA]</scope>
    <source>
        <strain evidence="4">CCMP 1328</strain>
    </source>
</reference>
<feature type="transmembrane region" description="Helical" evidence="2">
    <location>
        <begin position="193"/>
        <end position="213"/>
    </location>
</feature>
<organism evidence="3 4">
    <name type="scientific">Porphyridium purpureum</name>
    <name type="common">Red alga</name>
    <name type="synonym">Porphyridium cruentum</name>
    <dbReference type="NCBI Taxonomy" id="35688"/>
    <lineage>
        <taxon>Eukaryota</taxon>
        <taxon>Rhodophyta</taxon>
        <taxon>Bangiophyceae</taxon>
        <taxon>Porphyridiales</taxon>
        <taxon>Porphyridiaceae</taxon>
        <taxon>Porphyridium</taxon>
    </lineage>
</organism>
<feature type="transmembrane region" description="Helical" evidence="2">
    <location>
        <begin position="162"/>
        <end position="181"/>
    </location>
</feature>
<dbReference type="Proteomes" id="UP000324585">
    <property type="component" value="Unassembled WGS sequence"/>
</dbReference>
<feature type="compositionally biased region" description="Basic and acidic residues" evidence="1">
    <location>
        <begin position="644"/>
        <end position="657"/>
    </location>
</feature>
<keyword evidence="2" id="KW-0812">Transmembrane</keyword>
<accession>A0A5J4YR72</accession>
<feature type="transmembrane region" description="Helical" evidence="2">
    <location>
        <begin position="115"/>
        <end position="134"/>
    </location>
</feature>
<feature type="transmembrane region" description="Helical" evidence="2">
    <location>
        <begin position="335"/>
        <end position="353"/>
    </location>
</feature>
<gene>
    <name evidence="3" type="ORF">FVE85_3954</name>
</gene>
<protein>
    <submittedName>
        <fullName evidence="3">Uncharacterized protein</fullName>
    </submittedName>
</protein>
<sequence>MKASARLREFAIIQDRVPSVEELETSYIGQELYGVPIGYEPLARAETQAKGDPAGAVGQTMPEHRKDFQRAFVEASWLNLLFRHRVWHQQKIQDSMAAGDSVAEAHAKKERAAQALMLLSAFAVCCICAVAFAARKRRVPIQPSRELLQRALLAVVSIQHRLQLPLLIFAPLSLLAAFSMCRLSASVDAARRVLMYYMTSATGFICSAVLSAGGLHDGALFAALAGRLCTVQAISRWKDLNEDLMLKGRNALVPVLLAWRKFSIAILCIGIWSSILSYVPMFSVAAASAGLSAHFVTEFRSRVLRASTVLPMSLFSGFGRWPIQQHIGRSKVPGIILLILYLYYVICFATFPMDLGAEKNARNAQTPLSRFLQAIRYFINLSAADATKRRGARLSVTELFRQDFSKAKQKLASHVMHSDAPAIPLDTFTRTAAEWSEMVDGSQGAVDDLLAQTFVNNLARPMLIAAKKGDVDVIPPSREYLTKQLLEQKISDEALRALDFDAEIEFVYEPTEPSVLRRRGARIEVVDFGKEHDESSAQNDDEEEDEKAQLRELVAFLRSREQDEHNDDDDDDDDDDVEAEDTTDSYFDVAETPDPAIEAVNRRVEQLLRERGGNKKFSWDDESDDVKNAMSRGTLYRIAGLGSGKDDADQTDRNDEEALHDEDEEDGWYEPEDVTESFTSAAYSQPDESKQEDVTCTEAAGDDVPATSASASYSLVDDDASDPVPDSIKERILHYLEENVDVRRFSENGKSVIVELRQKDDGRIVQYQLDMEDDELGSSSSRSDESDESDDHTNKSKEQRHKPHQP</sequence>
<feature type="region of interest" description="Disordered" evidence="1">
    <location>
        <begin position="558"/>
        <end position="592"/>
    </location>
</feature>
<feature type="compositionally biased region" description="Acidic residues" evidence="1">
    <location>
        <begin position="564"/>
        <end position="583"/>
    </location>
</feature>
<evidence type="ECO:0000313" key="4">
    <source>
        <dbReference type="Proteomes" id="UP000324585"/>
    </source>
</evidence>
<dbReference type="AlphaFoldDB" id="A0A5J4YR72"/>
<keyword evidence="2" id="KW-1133">Transmembrane helix</keyword>
<dbReference type="EMBL" id="VRMN01000005">
    <property type="protein sequence ID" value="KAA8493979.1"/>
    <property type="molecule type" value="Genomic_DNA"/>
</dbReference>
<name>A0A5J4YR72_PORPP</name>
<evidence type="ECO:0000256" key="1">
    <source>
        <dbReference type="SAM" id="MobiDB-lite"/>
    </source>
</evidence>
<keyword evidence="4" id="KW-1185">Reference proteome</keyword>